<gene>
    <name evidence="3" type="ordered locus">FRAAL2520</name>
</gene>
<keyword evidence="2" id="KW-1133">Transmembrane helix</keyword>
<feature type="region of interest" description="Disordered" evidence="1">
    <location>
        <begin position="1"/>
        <end position="48"/>
    </location>
</feature>
<evidence type="ECO:0000313" key="4">
    <source>
        <dbReference type="Proteomes" id="UP000000657"/>
    </source>
</evidence>
<organism evidence="3 4">
    <name type="scientific">Frankia alni (strain DSM 45986 / CECT 9034 / ACN14a)</name>
    <dbReference type="NCBI Taxonomy" id="326424"/>
    <lineage>
        <taxon>Bacteria</taxon>
        <taxon>Bacillati</taxon>
        <taxon>Actinomycetota</taxon>
        <taxon>Actinomycetes</taxon>
        <taxon>Frankiales</taxon>
        <taxon>Frankiaceae</taxon>
        <taxon>Frankia</taxon>
    </lineage>
</organism>
<accession>Q0RMT0</accession>
<dbReference type="EMBL" id="CT573213">
    <property type="protein sequence ID" value="CAJ61167.1"/>
    <property type="molecule type" value="Genomic_DNA"/>
</dbReference>
<reference evidence="3 4" key="1">
    <citation type="journal article" date="2007" name="Genome Res.">
        <title>Genome characteristics of facultatively symbiotic Frankia sp. strains reflect host range and host plant biogeography.</title>
        <authorList>
            <person name="Normand P."/>
            <person name="Lapierre P."/>
            <person name="Tisa L.S."/>
            <person name="Gogarten J.P."/>
            <person name="Alloisio N."/>
            <person name="Bagnarol E."/>
            <person name="Bassi C.A."/>
            <person name="Berry A.M."/>
            <person name="Bickhart D.M."/>
            <person name="Choisne N."/>
            <person name="Couloux A."/>
            <person name="Cournoyer B."/>
            <person name="Cruveiller S."/>
            <person name="Daubin V."/>
            <person name="Demange N."/>
            <person name="Francino M.P."/>
            <person name="Goltsman E."/>
            <person name="Huang Y."/>
            <person name="Kopp O.R."/>
            <person name="Labarre L."/>
            <person name="Lapidus A."/>
            <person name="Lavire C."/>
            <person name="Marechal J."/>
            <person name="Martinez M."/>
            <person name="Mastronunzio J.E."/>
            <person name="Mullin B.C."/>
            <person name="Niemann J."/>
            <person name="Pujic P."/>
            <person name="Rawnsley T."/>
            <person name="Rouy Z."/>
            <person name="Schenowitz C."/>
            <person name="Sellstedt A."/>
            <person name="Tavares F."/>
            <person name="Tomkins J.P."/>
            <person name="Vallenet D."/>
            <person name="Valverde C."/>
            <person name="Wall L.G."/>
            <person name="Wang Y."/>
            <person name="Medigue C."/>
            <person name="Benson D.R."/>
        </authorList>
    </citation>
    <scope>NUCLEOTIDE SEQUENCE [LARGE SCALE GENOMIC DNA]</scope>
    <source>
        <strain evidence="4">DSM 45986 / CECT 9034 / ACN14a</strain>
    </source>
</reference>
<keyword evidence="2" id="KW-0812">Transmembrane</keyword>
<keyword evidence="4" id="KW-1185">Reference proteome</keyword>
<evidence type="ECO:0000256" key="1">
    <source>
        <dbReference type="SAM" id="MobiDB-lite"/>
    </source>
</evidence>
<dbReference type="STRING" id="326424.FRAAL2520"/>
<evidence type="ECO:0000256" key="2">
    <source>
        <dbReference type="SAM" id="Phobius"/>
    </source>
</evidence>
<dbReference type="AlphaFoldDB" id="Q0RMT0"/>
<dbReference type="HOGENOM" id="CLU_2422624_0_0_11"/>
<dbReference type="Proteomes" id="UP000000657">
    <property type="component" value="Chromosome"/>
</dbReference>
<evidence type="ECO:0000313" key="3">
    <source>
        <dbReference type="EMBL" id="CAJ61167.1"/>
    </source>
</evidence>
<protein>
    <submittedName>
        <fullName evidence="3">Uncharacterized protein</fullName>
    </submittedName>
</protein>
<proteinExistence type="predicted"/>
<sequence>MGATSTTSPPHLPCRVSYPARTAAPAGRRRVHGSAQNSPAIPPLTGLPPTPNVMAPNSWLAVVAFIVGIGILGVRLTTAPILPAVKSTKER</sequence>
<dbReference type="KEGG" id="fal:FRAAL2520"/>
<name>Q0RMT0_FRAAA</name>
<feature type="transmembrane region" description="Helical" evidence="2">
    <location>
        <begin position="59"/>
        <end position="82"/>
    </location>
</feature>
<keyword evidence="2" id="KW-0472">Membrane</keyword>